<feature type="compositionally biased region" description="Polar residues" evidence="3">
    <location>
        <begin position="70"/>
        <end position="89"/>
    </location>
</feature>
<dbReference type="SMART" id="SM00382">
    <property type="entry name" value="AAA"/>
    <property type="match status" value="1"/>
</dbReference>
<name>A0AA85A6G2_9TREM</name>
<reference evidence="7" key="1">
    <citation type="submission" date="2023-11" db="UniProtKB">
        <authorList>
            <consortium name="WormBaseParasite"/>
        </authorList>
    </citation>
    <scope>IDENTIFICATION</scope>
</reference>
<dbReference type="InterPro" id="IPR050052">
    <property type="entry name" value="ATP-dep_Clp_protease_ClpX"/>
</dbReference>
<protein>
    <recommendedName>
        <fullName evidence="8">AAA+ ATPase domain-containing protein</fullName>
    </recommendedName>
</protein>
<sequence length="670" mass="73439">MSNFASSAFSCAFKSWKTHGRGLLIVARYGNNAWNTYENLTLSRVSEVDVHEDCNILGHCKTAECRKSSKSQNPGGPSEGSSSLNSANVNHHSIGSKERLGGAGGGGSGNGTGSFIRCNKCGGPLKSLDPKASYISRFMECEACEQLYELTDKSDLSSFSNVDESRHLSLVSPKEIHQYLDRYVVGQDKAKKILAVQVYTHYNRIQYNRSLATSEDNGFNSNNLNSGTNEAKPTVNSHYSPNEFSGTRSCTPVNYQSSLSQPPVSELFNLSRNGSLSSLKNPFTHGDSPTSSFPFPITLENLSDMKDDREKRRASRILKDDVDRPLKLEKSNIILLGSTGSGKTLLAQTLANYLNVPFALYDCTSITQAGYVGEDVESTIGRLLQNANFNVELAQQGIVVLDEIDKISSKTGHHHAARDVSGEGVQQAMLKLLEGSLVNVPDVKSPRKLRGETFLVDTTNILFIACGAFNGLDKIISRRKHKKTIGFDMLTSLNESTTQDNCTSSVNPNATDFVNLFQNFESSAHEENAERDKLLQEVEANDLITYGMIPEFVGRFPIITALHSLNEEMLVRVLTEPRNALIKQYQLLFNIDGCELRVTPDALKAIARLALSQHTGARGLRSVLENLLLQPRYDVPGSDISTVVLTEGAVLGHSPPEYHRVVSPFSSVVS</sequence>
<dbReference type="Gene3D" id="3.40.50.300">
    <property type="entry name" value="P-loop containing nucleotide triphosphate hydrolases"/>
    <property type="match status" value="1"/>
</dbReference>
<dbReference type="Pfam" id="PF26040">
    <property type="entry name" value="Zn_ribbon_CLPX_N"/>
    <property type="match status" value="1"/>
</dbReference>
<dbReference type="InterPro" id="IPR003593">
    <property type="entry name" value="AAA+_ATPase"/>
</dbReference>
<dbReference type="InterPro" id="IPR059067">
    <property type="entry name" value="Znf_ribbon_CLPX-like"/>
</dbReference>
<organism evidence="6 7">
    <name type="scientific">Schistosoma margrebowiei</name>
    <dbReference type="NCBI Taxonomy" id="48269"/>
    <lineage>
        <taxon>Eukaryota</taxon>
        <taxon>Metazoa</taxon>
        <taxon>Spiralia</taxon>
        <taxon>Lophotrochozoa</taxon>
        <taxon>Platyhelminthes</taxon>
        <taxon>Trematoda</taxon>
        <taxon>Digenea</taxon>
        <taxon>Strigeidida</taxon>
        <taxon>Schistosomatoidea</taxon>
        <taxon>Schistosomatidae</taxon>
        <taxon>Schistosoma</taxon>
    </lineage>
</organism>
<dbReference type="InterPro" id="IPR027417">
    <property type="entry name" value="P-loop_NTPase"/>
</dbReference>
<dbReference type="WBParaSite" id="SMRG1_65880.1">
    <property type="protein sequence ID" value="SMRG1_65880.1"/>
    <property type="gene ID" value="SMRG1_65880"/>
</dbReference>
<evidence type="ECO:0000313" key="6">
    <source>
        <dbReference type="Proteomes" id="UP000050790"/>
    </source>
</evidence>
<dbReference type="InterPro" id="IPR003959">
    <property type="entry name" value="ATPase_AAA_core"/>
</dbReference>
<dbReference type="GO" id="GO:0005759">
    <property type="term" value="C:mitochondrial matrix"/>
    <property type="evidence" value="ECO:0007669"/>
    <property type="project" value="TreeGrafter"/>
</dbReference>
<feature type="domain" description="AAA+ ATPase" evidence="4">
    <location>
        <begin position="329"/>
        <end position="486"/>
    </location>
</feature>
<evidence type="ECO:0000256" key="3">
    <source>
        <dbReference type="SAM" id="MobiDB-lite"/>
    </source>
</evidence>
<evidence type="ECO:0000256" key="1">
    <source>
        <dbReference type="ARBA" id="ARBA00022741"/>
    </source>
</evidence>
<dbReference type="Gene3D" id="1.10.8.60">
    <property type="match status" value="1"/>
</dbReference>
<keyword evidence="2" id="KW-0067">ATP-binding</keyword>
<dbReference type="SMART" id="SM01086">
    <property type="entry name" value="ClpB_D2-small"/>
    <property type="match status" value="1"/>
</dbReference>
<dbReference type="PANTHER" id="PTHR48102:SF7">
    <property type="entry name" value="ATP-DEPENDENT CLP PROTEASE ATP-BINDING SUBUNIT CLPX-LIKE, MITOCHONDRIAL"/>
    <property type="match status" value="1"/>
</dbReference>
<dbReference type="Proteomes" id="UP000050790">
    <property type="component" value="Unassembled WGS sequence"/>
</dbReference>
<dbReference type="SUPFAM" id="SSF52540">
    <property type="entry name" value="P-loop containing nucleoside triphosphate hydrolases"/>
    <property type="match status" value="1"/>
</dbReference>
<evidence type="ECO:0000313" key="7">
    <source>
        <dbReference type="WBParaSite" id="SMRG1_65880.1"/>
    </source>
</evidence>
<accession>A0AA85A6G2</accession>
<proteinExistence type="predicted"/>
<feature type="domain" description="Clp ATPase C-terminal" evidence="5">
    <location>
        <begin position="565"/>
        <end position="651"/>
    </location>
</feature>
<dbReference type="GO" id="GO:0005524">
    <property type="term" value="F:ATP binding"/>
    <property type="evidence" value="ECO:0007669"/>
    <property type="project" value="UniProtKB-KW"/>
</dbReference>
<dbReference type="GO" id="GO:0016887">
    <property type="term" value="F:ATP hydrolysis activity"/>
    <property type="evidence" value="ECO:0007669"/>
    <property type="project" value="InterPro"/>
</dbReference>
<evidence type="ECO:0008006" key="8">
    <source>
        <dbReference type="Google" id="ProtNLM"/>
    </source>
</evidence>
<dbReference type="InterPro" id="IPR019489">
    <property type="entry name" value="Clp_ATPase_C"/>
</dbReference>
<evidence type="ECO:0000259" key="4">
    <source>
        <dbReference type="SMART" id="SM00382"/>
    </source>
</evidence>
<dbReference type="PANTHER" id="PTHR48102">
    <property type="entry name" value="ATP-DEPENDENT CLP PROTEASE ATP-BINDING SUBUNIT CLPX-LIKE, MITOCHONDRIAL-RELATED"/>
    <property type="match status" value="1"/>
</dbReference>
<keyword evidence="1" id="KW-0547">Nucleotide-binding</keyword>
<feature type="region of interest" description="Disordered" evidence="3">
    <location>
        <begin position="66"/>
        <end position="89"/>
    </location>
</feature>
<dbReference type="GO" id="GO:0051603">
    <property type="term" value="P:proteolysis involved in protein catabolic process"/>
    <property type="evidence" value="ECO:0007669"/>
    <property type="project" value="TreeGrafter"/>
</dbReference>
<dbReference type="FunFam" id="1.10.8.60:FF:000002">
    <property type="entry name" value="ATP-dependent Clp protease ATP-binding subunit ClpX"/>
    <property type="match status" value="1"/>
</dbReference>
<dbReference type="AlphaFoldDB" id="A0AA85A6G2"/>
<dbReference type="Pfam" id="PF07724">
    <property type="entry name" value="AAA_2"/>
    <property type="match status" value="1"/>
</dbReference>
<dbReference type="Pfam" id="PF10431">
    <property type="entry name" value="ClpB_D2-small"/>
    <property type="match status" value="1"/>
</dbReference>
<evidence type="ECO:0000259" key="5">
    <source>
        <dbReference type="SMART" id="SM01086"/>
    </source>
</evidence>
<evidence type="ECO:0000256" key="2">
    <source>
        <dbReference type="ARBA" id="ARBA00022840"/>
    </source>
</evidence>